<evidence type="ECO:0000313" key="3">
    <source>
        <dbReference type="Proteomes" id="UP000002275"/>
    </source>
</evidence>
<protein>
    <submittedName>
        <fullName evidence="2">Prophage antirepressor</fullName>
    </submittedName>
</protein>
<organism evidence="2 3">
    <name type="scientific">Vibrio vulnificus (strain CMCP6)</name>
    <dbReference type="NCBI Taxonomy" id="216895"/>
    <lineage>
        <taxon>Bacteria</taxon>
        <taxon>Pseudomonadati</taxon>
        <taxon>Pseudomonadota</taxon>
        <taxon>Gammaproteobacteria</taxon>
        <taxon>Vibrionales</taxon>
        <taxon>Vibrionaceae</taxon>
        <taxon>Vibrio</taxon>
    </lineage>
</organism>
<dbReference type="KEGG" id="vvu:VV1_2522"/>
<dbReference type="InterPro" id="IPR003497">
    <property type="entry name" value="BRO_N_domain"/>
</dbReference>
<dbReference type="Pfam" id="PF02498">
    <property type="entry name" value="Bro-N"/>
    <property type="match status" value="1"/>
</dbReference>
<dbReference type="RefSeq" id="WP_011080380.1">
    <property type="nucleotide sequence ID" value="NC_004459.3"/>
</dbReference>
<reference evidence="2 3" key="3">
    <citation type="journal article" date="2011" name="Mol. Syst. Biol.">
        <title>Integrative genome-scale metabolic analysis of Vibrio vulnificus for drug targeting and discovery.</title>
        <authorList>
            <person name="Kim H.U."/>
            <person name="Kim S.Y."/>
            <person name="Jeong H."/>
            <person name="Kim T.Y."/>
            <person name="Kim J.J."/>
            <person name="Choy H.E."/>
            <person name="Yi K.Y."/>
            <person name="Rhee J.H."/>
            <person name="Lee S.Y."/>
        </authorList>
    </citation>
    <scope>NUCLEOTIDE SEQUENCE [LARGE SCALE GENOMIC DNA]</scope>
    <source>
        <strain evidence="2 3">CMCP6</strain>
    </source>
</reference>
<accession>A0A3Q0L5P6</accession>
<proteinExistence type="predicted"/>
<sequence>MFDVLLYPSSMGELEIKTMQKGGDTLFLLPDVVQVISQETQSLDGRATSNQASLLKASITSLEDDERFIETVIVDGKEERHYYVTEPGVYRVAMQAKSSGAKKFQNWVLKEVMPSIRRFGIYPPPEVNDDDFLLQVADQQAKQSQLLSQFMRSSMEKFKHLDNKVDEQSDTIKLQGSVLQSLKERLDTVELNNHSNLEYFDVSEVIRSLEIDESKLTLVVAQCEKVASEKGSIIKSRSAVYEKSSVFLWLL</sequence>
<dbReference type="AlphaFoldDB" id="A0A3Q0L5P6"/>
<dbReference type="Proteomes" id="UP000002275">
    <property type="component" value="Chromosome I"/>
</dbReference>
<evidence type="ECO:0000313" key="2">
    <source>
        <dbReference type="EMBL" id="AAO10880.1"/>
    </source>
</evidence>
<feature type="domain" description="Bro-N" evidence="1">
    <location>
        <begin position="1"/>
        <end position="120"/>
    </location>
</feature>
<reference evidence="3" key="1">
    <citation type="submission" date="2002-12" db="EMBL/GenBank/DDBJ databases">
        <title>Complete genome sequence of Vibrio vulnificus CMCP6.</title>
        <authorList>
            <person name="Rhee J.H."/>
            <person name="Kim S.Y."/>
            <person name="Chung S.S."/>
            <person name="Kim J.J."/>
            <person name="Moon Y.H."/>
            <person name="Jeong H."/>
            <person name="Choy H.E."/>
        </authorList>
    </citation>
    <scope>NUCLEOTIDE SEQUENCE [LARGE SCALE GENOMIC DNA]</scope>
    <source>
        <strain evidence="3">CMCP6</strain>
    </source>
</reference>
<dbReference type="SMART" id="SM01040">
    <property type="entry name" value="Bro-N"/>
    <property type="match status" value="1"/>
</dbReference>
<evidence type="ECO:0000259" key="1">
    <source>
        <dbReference type="PROSITE" id="PS51750"/>
    </source>
</evidence>
<name>A0A3Q0L5P6_VIBVU</name>
<reference evidence="2 3" key="2">
    <citation type="journal article" date="2003" name="Infect. Immun.">
        <title>Characterization and pathogenic significance of Vibrio vulnificus antigens preferentially expressed in septicemic patients.</title>
        <authorList>
            <person name="Kim Y.R."/>
            <person name="Lee S.E."/>
            <person name="Kim C.M."/>
            <person name="Kim S.Y."/>
            <person name="Shin E.K."/>
            <person name="Shin D.H."/>
            <person name="Chung S.S."/>
            <person name="Choy H.E."/>
            <person name="Progulske-Fox A."/>
            <person name="Hillman J.D."/>
            <person name="Handfield M."/>
            <person name="Rhee J.H."/>
        </authorList>
    </citation>
    <scope>NUCLEOTIDE SEQUENCE [LARGE SCALE GENOMIC DNA]</scope>
    <source>
        <strain evidence="2 3">CMCP6</strain>
    </source>
</reference>
<dbReference type="PROSITE" id="PS51750">
    <property type="entry name" value="BRO_N"/>
    <property type="match status" value="1"/>
</dbReference>
<gene>
    <name evidence="2" type="ordered locus">VV1_2522</name>
</gene>
<dbReference type="EMBL" id="AE016795">
    <property type="protein sequence ID" value="AAO10880.1"/>
    <property type="molecule type" value="Genomic_DNA"/>
</dbReference>